<feature type="compositionally biased region" description="Basic and acidic residues" evidence="4">
    <location>
        <begin position="1977"/>
        <end position="1996"/>
    </location>
</feature>
<feature type="region of interest" description="Disordered" evidence="4">
    <location>
        <begin position="132"/>
        <end position="158"/>
    </location>
</feature>
<keyword evidence="3" id="KW-0175">Coiled coil</keyword>
<name>A0A6L2MM39_TANCI</name>
<feature type="region of interest" description="Disordered" evidence="4">
    <location>
        <begin position="1063"/>
        <end position="1084"/>
    </location>
</feature>
<feature type="compositionally biased region" description="Polar residues" evidence="4">
    <location>
        <begin position="1960"/>
        <end position="1976"/>
    </location>
</feature>
<dbReference type="SMART" id="SM00343">
    <property type="entry name" value="ZnF_C2HC"/>
    <property type="match status" value="2"/>
</dbReference>
<dbReference type="Pfam" id="PF13976">
    <property type="entry name" value="gag_pre-integrs"/>
    <property type="match status" value="1"/>
</dbReference>
<dbReference type="EMBL" id="BKCJ010006674">
    <property type="protein sequence ID" value="GEU73365.1"/>
    <property type="molecule type" value="Genomic_DNA"/>
</dbReference>
<dbReference type="Pfam" id="PF00665">
    <property type="entry name" value="rve"/>
    <property type="match status" value="1"/>
</dbReference>
<dbReference type="InterPro" id="IPR012337">
    <property type="entry name" value="RNaseH-like_sf"/>
</dbReference>
<dbReference type="PROSITE" id="PS50158">
    <property type="entry name" value="ZF_CCHC"/>
    <property type="match status" value="1"/>
</dbReference>
<dbReference type="GO" id="GO:0003676">
    <property type="term" value="F:nucleic acid binding"/>
    <property type="evidence" value="ECO:0007669"/>
    <property type="project" value="InterPro"/>
</dbReference>
<feature type="domain" description="CCHC-type" evidence="5">
    <location>
        <begin position="2030"/>
        <end position="2045"/>
    </location>
</feature>
<dbReference type="PANTHER" id="PTHR42648">
    <property type="entry name" value="TRANSPOSASE, PUTATIVE-RELATED"/>
    <property type="match status" value="1"/>
</dbReference>
<feature type="domain" description="Integrase catalytic" evidence="6">
    <location>
        <begin position="1642"/>
        <end position="1831"/>
    </location>
</feature>
<evidence type="ECO:0000256" key="4">
    <source>
        <dbReference type="SAM" id="MobiDB-lite"/>
    </source>
</evidence>
<dbReference type="SUPFAM" id="SSF53098">
    <property type="entry name" value="Ribonuclease H-like"/>
    <property type="match status" value="1"/>
</dbReference>
<dbReference type="InterPro" id="IPR001584">
    <property type="entry name" value="Integrase_cat-core"/>
</dbReference>
<proteinExistence type="predicted"/>
<organism evidence="7">
    <name type="scientific">Tanacetum cinerariifolium</name>
    <name type="common">Dalmatian daisy</name>
    <name type="synonym">Chrysanthemum cinerariifolium</name>
    <dbReference type="NCBI Taxonomy" id="118510"/>
    <lineage>
        <taxon>Eukaryota</taxon>
        <taxon>Viridiplantae</taxon>
        <taxon>Streptophyta</taxon>
        <taxon>Embryophyta</taxon>
        <taxon>Tracheophyta</taxon>
        <taxon>Spermatophyta</taxon>
        <taxon>Magnoliopsida</taxon>
        <taxon>eudicotyledons</taxon>
        <taxon>Gunneridae</taxon>
        <taxon>Pentapetalae</taxon>
        <taxon>asterids</taxon>
        <taxon>campanulids</taxon>
        <taxon>Asterales</taxon>
        <taxon>Asteraceae</taxon>
        <taxon>Asteroideae</taxon>
        <taxon>Anthemideae</taxon>
        <taxon>Anthemidinae</taxon>
        <taxon>Tanacetum</taxon>
    </lineage>
</organism>
<dbReference type="PANTHER" id="PTHR42648:SF21">
    <property type="entry name" value="CYSTEINE-RICH RLK (RECEPTOR-LIKE PROTEIN KINASE) 8"/>
    <property type="match status" value="1"/>
</dbReference>
<feature type="coiled-coil region" evidence="3">
    <location>
        <begin position="370"/>
        <end position="432"/>
    </location>
</feature>
<dbReference type="GO" id="GO:0008270">
    <property type="term" value="F:zinc ion binding"/>
    <property type="evidence" value="ECO:0007669"/>
    <property type="project" value="UniProtKB-KW"/>
</dbReference>
<evidence type="ECO:0000256" key="3">
    <source>
        <dbReference type="SAM" id="Coils"/>
    </source>
</evidence>
<protein>
    <submittedName>
        <fullName evidence="7">Ribonuclease H-like domain-containing protein</fullName>
    </submittedName>
</protein>
<evidence type="ECO:0000259" key="6">
    <source>
        <dbReference type="PROSITE" id="PS50994"/>
    </source>
</evidence>
<keyword evidence="1" id="KW-0378">Hydrolase</keyword>
<keyword evidence="2" id="KW-0479">Metal-binding</keyword>
<evidence type="ECO:0000313" key="7">
    <source>
        <dbReference type="EMBL" id="GEU73365.1"/>
    </source>
</evidence>
<evidence type="ECO:0000256" key="1">
    <source>
        <dbReference type="ARBA" id="ARBA00022670"/>
    </source>
</evidence>
<gene>
    <name evidence="7" type="ORF">Tci_045343</name>
</gene>
<dbReference type="PROSITE" id="PS50994">
    <property type="entry name" value="INTEGRASE"/>
    <property type="match status" value="1"/>
</dbReference>
<dbReference type="InterPro" id="IPR025724">
    <property type="entry name" value="GAG-pre-integrase_dom"/>
</dbReference>
<dbReference type="Pfam" id="PF22936">
    <property type="entry name" value="Pol_BBD"/>
    <property type="match status" value="2"/>
</dbReference>
<sequence length="2266" mass="258655">MQTQTSNTLHNAIMEAGGKDRLPMLAPGSSVTTTETYMENYKNVLQDIRDQLSAEAEAVQIILIGIEHDIYSTVDACPNASRCNQSLSECSVLTSTTTRMAKHQNEVNELRAERIARAAKPLALVAQQQPVYHPQNHPTHYTQNSSTRSQQAATRNRGKAIINSPTPIYDQELSMVAKDDKLSKDKETDKLMALISLSGVGYDNQRLGNVARARETVARECQKPKRAKDAAYHMEKMLLCKQEEAEIQLNAEQADWRDDTDDESEDQELKAHYMYMAQIQEVTPDAADSKPIFDFEPLQKVSNDDHYNVFAIESDHPEQSEFVHDTYLIEQDEHNVIIDSLDMSYGREQINQNDDDDDLANKCELLASLIEKLKCEIDDSKNHNKFLETSNKVLVEKLKGDIKDFKNKNKSLKSSNNRFKEANNKLSKINALMYNDLKKFKAELDRRNDVEYASKVKIDCAKAKGDLISYKMESQKSFNKYTQQMNDLNQKISEIKKKLSAHQKTISIPSQVKEAQIKLYKTREDKELDKLIALENKVKVLDNIVYKTGQSVQTMNMLNSKCQTSFAKPEFLKKAQRANPRLYDIGVIPTTSVRRPQLKSNPLEDRLMLNNSQGKKQEVEDQRRNVKLSKNKTSVTACNDSLNAKTLNVNFVCATCVLENPNALLNNLWQNPLRKTVASETTNQKPRNITGKLYERVKIVLFIIDSGCSKHMTGNLKLLINFVEKFMGMVKFRNDQIAHILGYGDLVQGAVTIKWVYYVEGLNHNLFFVDQFCDADLEVAFRKSTCYIRDLKGNDLLTACKKNTDSLNSQITELSEKLGDTKNMLYHYKLVLSPLPAQVYSPPKKDMSWTGLLEFADDTITNYTRPSPSVESNPDDLQNNSSSAFENKESTCSILSKPEIKFVKPTDSPTVVKTDQKETVRKPTVKYAELYRKLQEGNSQNNINDKGYWDSGCSRHITGNISYLTDYEPYDGGPNKTFYPLYNPNNTVSMARLAFCDYHNMIAILEKYEHNIDFHQIVDFVEASNLMYALTINPTIYVSHIRQFWSTARIETTNEGTKILATVDGTPTEPHHTPTLESTPSPQHELSLSSLLPSITEPILTVIPTDNPLLGNTPKELGLLKAEQDRANIIKTSTFPSDLTPRVTSLAADERNMQHKLTKLTDLCTRLQRQQEKMASKITAQDLEIASLKARIQMLEDKDREGAEPSGEDATIKERRLETGEEACIERSTKKDSNDTEDMANILTSLDAASVLASVVQVGVPPAAEVATVSIPSAGKIPTISVPTGSGMVPTASLIYTTATESTPYTRRKGKEKMVESDTPKKKKLQEYIDIQVAREMEEHKVREDQRRNEQIERDAEIARIHAEEELQMMIDGLDRKNEIVVKYLQEYEKFYQIQQRKPLSRKQEGNFYMSVLRSHAGWKAKYFKGMPLKEIKEKFDPVWKQIHDFVPMGSKEESERFKRKGLRLEQESVKKVKTSEEVLEEDLKEMMQLVPVEELWALVKETLSIKPAISDKEKELWVELKRLYEPDVEDQLWTHTQTLMHAPRRIVGNKMLKAFPLPVMSSHCQKNFPLLVKKVPLLKKRDATADKDCTANKDMEDPILRNNNLLSKNDIVVGLPKLKFIKDHLCSSCELGKAKRKSFQSKTTPSLKRWLQLLHMDLCGPMRVASINRKRYVLVIVDDYSRYTWTYFLKSKDETPEVLIDFLRLVQRGLDAQVRIVRTDKGTEFLNKTLHAYFASEGILHQTSIARTPKQNGIVERRNHTLVEAARTMLSAYVTRFDKSKVECFNCHKMGHFTREYRAPRNQERGKRDAYKQGSKAEEQTPKALMAIDGVDCKKNNDSLNSKITDLTDELFDANNMIYHYKLALAQVESILVEYKEREVKYIEKIRTIEFYDEGKVEYIETLKKELETLKQENEVRSDKSKEGLGYTAVPSPVAQLYLSPKKDLSWTGLSECADETVTDYSRPTPTASDSQSKSKTGEKETPEKPPIKNAELYRKSNKKPNVRGNQMNWNNLKSHQLGPDFVMKKKACFSCGNFNHLAYECRKRDSGCSRRMTGNISYLSDYEPFDGGYVSFGQGGCKITGKGTIKTSKLEFGNVYFVKDLRDFKLLDDANILLRTPRQHNMYSIDLNNIVPHRDLTCLVAKASADECNIWHRRLGHLNFKTMNKLVRHNLVRGLPTKCFENDHNCTACPKGKQHKASCTKVDASKDEKKDVSSFRYIVLPNWGYEEHLEFTSSQPQVYQMDVKSAFLYGTIDKEVYVMQPHGL</sequence>
<dbReference type="InterPro" id="IPR039537">
    <property type="entry name" value="Retrotran_Ty1/copia-like"/>
</dbReference>
<feature type="compositionally biased region" description="Polar residues" evidence="4">
    <location>
        <begin position="132"/>
        <end position="154"/>
    </location>
</feature>
<comment type="caution">
    <text evidence="7">The sequence shown here is derived from an EMBL/GenBank/DDBJ whole genome shotgun (WGS) entry which is preliminary data.</text>
</comment>
<accession>A0A6L2MM39</accession>
<dbReference type="InterPro" id="IPR054722">
    <property type="entry name" value="PolX-like_BBD"/>
</dbReference>
<evidence type="ECO:0000259" key="5">
    <source>
        <dbReference type="PROSITE" id="PS50158"/>
    </source>
</evidence>
<dbReference type="Gene3D" id="3.30.420.10">
    <property type="entry name" value="Ribonuclease H-like superfamily/Ribonuclease H"/>
    <property type="match status" value="1"/>
</dbReference>
<keyword evidence="1" id="KW-0645">Protease</keyword>
<keyword evidence="2" id="KW-0863">Zinc-finger</keyword>
<dbReference type="InterPro" id="IPR036875">
    <property type="entry name" value="Znf_CCHC_sf"/>
</dbReference>
<dbReference type="InterPro" id="IPR001878">
    <property type="entry name" value="Znf_CCHC"/>
</dbReference>
<evidence type="ECO:0000256" key="2">
    <source>
        <dbReference type="PROSITE-ProRule" id="PRU00047"/>
    </source>
</evidence>
<feature type="region of interest" description="Disordered" evidence="4">
    <location>
        <begin position="1959"/>
        <end position="2012"/>
    </location>
</feature>
<dbReference type="GO" id="GO:0015074">
    <property type="term" value="P:DNA integration"/>
    <property type="evidence" value="ECO:0007669"/>
    <property type="project" value="InterPro"/>
</dbReference>
<reference evidence="7" key="1">
    <citation type="journal article" date="2019" name="Sci. Rep.">
        <title>Draft genome of Tanacetum cinerariifolium, the natural source of mosquito coil.</title>
        <authorList>
            <person name="Yamashiro T."/>
            <person name="Shiraishi A."/>
            <person name="Satake H."/>
            <person name="Nakayama K."/>
        </authorList>
    </citation>
    <scope>NUCLEOTIDE SEQUENCE</scope>
</reference>
<keyword evidence="2" id="KW-0862">Zinc</keyword>
<feature type="coiled-coil region" evidence="3">
    <location>
        <begin position="471"/>
        <end position="505"/>
    </location>
</feature>
<feature type="region of interest" description="Disordered" evidence="4">
    <location>
        <begin position="863"/>
        <end position="884"/>
    </location>
</feature>
<dbReference type="InterPro" id="IPR036397">
    <property type="entry name" value="RNaseH_sf"/>
</dbReference>
<dbReference type="SUPFAM" id="SSF57756">
    <property type="entry name" value="Retrovirus zinc finger-like domains"/>
    <property type="match status" value="1"/>
</dbReference>
<dbReference type="GO" id="GO:0008233">
    <property type="term" value="F:peptidase activity"/>
    <property type="evidence" value="ECO:0007669"/>
    <property type="project" value="UniProtKB-KW"/>
</dbReference>
<dbReference type="GO" id="GO:0006508">
    <property type="term" value="P:proteolysis"/>
    <property type="evidence" value="ECO:0007669"/>
    <property type="project" value="UniProtKB-KW"/>
</dbReference>